<name>A0A026WBM8_OOCBI</name>
<dbReference type="OMA" id="CTIEENY"/>
<dbReference type="PANTHER" id="PTHR33053">
    <property type="entry name" value="PROTEIN, PUTATIVE-RELATED"/>
    <property type="match status" value="1"/>
</dbReference>
<gene>
    <name evidence="1" type="ORF">X777_07370</name>
</gene>
<evidence type="ECO:0000313" key="2">
    <source>
        <dbReference type="Proteomes" id="UP000053097"/>
    </source>
</evidence>
<feature type="non-terminal residue" evidence="1">
    <location>
        <position position="1"/>
    </location>
</feature>
<organism evidence="1 2">
    <name type="scientific">Ooceraea biroi</name>
    <name type="common">Clonal raider ant</name>
    <name type="synonym">Cerapachys biroi</name>
    <dbReference type="NCBI Taxonomy" id="2015173"/>
    <lineage>
        <taxon>Eukaryota</taxon>
        <taxon>Metazoa</taxon>
        <taxon>Ecdysozoa</taxon>
        <taxon>Arthropoda</taxon>
        <taxon>Hexapoda</taxon>
        <taxon>Insecta</taxon>
        <taxon>Pterygota</taxon>
        <taxon>Neoptera</taxon>
        <taxon>Endopterygota</taxon>
        <taxon>Hymenoptera</taxon>
        <taxon>Apocrita</taxon>
        <taxon>Aculeata</taxon>
        <taxon>Formicoidea</taxon>
        <taxon>Formicidae</taxon>
        <taxon>Dorylinae</taxon>
        <taxon>Ooceraea</taxon>
    </lineage>
</organism>
<proteinExistence type="predicted"/>
<reference evidence="1 2" key="1">
    <citation type="journal article" date="2014" name="Curr. Biol.">
        <title>The genome of the clonal raider ant Cerapachys biroi.</title>
        <authorList>
            <person name="Oxley P.R."/>
            <person name="Ji L."/>
            <person name="Fetter-Pruneda I."/>
            <person name="McKenzie S.K."/>
            <person name="Li C."/>
            <person name="Hu H."/>
            <person name="Zhang G."/>
            <person name="Kronauer D.J."/>
        </authorList>
    </citation>
    <scope>NUCLEOTIDE SEQUENCE [LARGE SCALE GENOMIC DNA]</scope>
</reference>
<dbReference type="OrthoDB" id="7549170at2759"/>
<dbReference type="AlphaFoldDB" id="A0A026WBM8"/>
<keyword evidence="2" id="KW-1185">Reference proteome</keyword>
<protein>
    <submittedName>
        <fullName evidence="1">Uncharacterized protein</fullName>
    </submittedName>
</protein>
<dbReference type="EMBL" id="KK107290">
    <property type="protein sequence ID" value="EZA53487.1"/>
    <property type="molecule type" value="Genomic_DNA"/>
</dbReference>
<sequence>GQYCHIGLIKAVEEIVKKRRKASQKIDDVKLFINIDGAPIGNSTEKGLWPILCTDDTELCQVKVIEIYYSAGKPENANDYLRAFTDEAVTLVRNGYQFDGQIIKVTISAFICDSPAKAFILNVKHYTGYNSYTKCTIEENYIRNRTCFPTLNYASLRQDDKFKNFDYEDYQHGETILKKIPNLNLVSNIALDSMHLVYLGVRRRLIILWMQNGPLNVRLSYMQVIEISNKLKDFMKILPDGFAKRSRPLKYWKQWKAIDKEEGHLGYLPCEYRHFLFYLGPVLLKHILPSNVYKHFLMLHIAITILNNPSLILLEYNLSLADKLLRKFVLKCFDIYGPENVTYNIHNLIHLTDEVRFFKNTLDSFSSFIFESYICSLKRLLRKGETPLQQIARRLEEFDDQDLDDVSIKSIYSMQFEKCHYGNEFINLRKYDAQYMVLRTPKYLINCMDNKNDCVLLKDGSVINVCSFATYNSTAYVIGRKLEPEETLYDKPVLSNSLDIKVMKDTSYLCNE</sequence>
<accession>A0A026WBM8</accession>
<dbReference type="Proteomes" id="UP000053097">
    <property type="component" value="Unassembled WGS sequence"/>
</dbReference>
<evidence type="ECO:0000313" key="1">
    <source>
        <dbReference type="EMBL" id="EZA53487.1"/>
    </source>
</evidence>
<dbReference type="PANTHER" id="PTHR33053:SF25">
    <property type="entry name" value="TRANSPOSASE DOMAIN-CONTAINING PROTEIN"/>
    <property type="match status" value="1"/>
</dbReference>